<keyword evidence="1" id="KW-0472">Membrane</keyword>
<comment type="caution">
    <text evidence="2">The sequence shown here is derived from an EMBL/GenBank/DDBJ whole genome shotgun (WGS) entry which is preliminary data.</text>
</comment>
<evidence type="ECO:0000256" key="1">
    <source>
        <dbReference type="SAM" id="Phobius"/>
    </source>
</evidence>
<reference evidence="2" key="2">
    <citation type="journal article" date="2021" name="PeerJ">
        <title>Extensive microbial diversity within the chicken gut microbiome revealed by metagenomics and culture.</title>
        <authorList>
            <person name="Gilroy R."/>
            <person name="Ravi A."/>
            <person name="Getino M."/>
            <person name="Pursley I."/>
            <person name="Horton D.L."/>
            <person name="Alikhan N.F."/>
            <person name="Baker D."/>
            <person name="Gharbi K."/>
            <person name="Hall N."/>
            <person name="Watson M."/>
            <person name="Adriaenssens E.M."/>
            <person name="Foster-Nyarko E."/>
            <person name="Jarju S."/>
            <person name="Secka A."/>
            <person name="Antonio M."/>
            <person name="Oren A."/>
            <person name="Chaudhuri R.R."/>
            <person name="La Ragione R."/>
            <person name="Hildebrand F."/>
            <person name="Pallen M.J."/>
        </authorList>
    </citation>
    <scope>NUCLEOTIDE SEQUENCE</scope>
    <source>
        <strain evidence="2">ChiW16-3235</strain>
    </source>
</reference>
<dbReference type="EMBL" id="DVHK01000025">
    <property type="protein sequence ID" value="HIR66633.1"/>
    <property type="molecule type" value="Genomic_DNA"/>
</dbReference>
<proteinExistence type="predicted"/>
<evidence type="ECO:0000313" key="2">
    <source>
        <dbReference type="EMBL" id="HIR66633.1"/>
    </source>
</evidence>
<name>A0A9D1E596_9FIRM</name>
<keyword evidence="1" id="KW-0812">Transmembrane</keyword>
<reference evidence="2" key="1">
    <citation type="submission" date="2020-10" db="EMBL/GenBank/DDBJ databases">
        <authorList>
            <person name="Gilroy R."/>
        </authorList>
    </citation>
    <scope>NUCLEOTIDE SEQUENCE</scope>
    <source>
        <strain evidence="2">ChiW16-3235</strain>
    </source>
</reference>
<feature type="transmembrane region" description="Helical" evidence="1">
    <location>
        <begin position="20"/>
        <end position="43"/>
    </location>
</feature>
<dbReference type="Proteomes" id="UP000823913">
    <property type="component" value="Unassembled WGS sequence"/>
</dbReference>
<protein>
    <submittedName>
        <fullName evidence="2">Uncharacterized protein</fullName>
    </submittedName>
</protein>
<keyword evidence="1" id="KW-1133">Transmembrane helix</keyword>
<gene>
    <name evidence="2" type="ORF">IAB94_01140</name>
</gene>
<accession>A0A9D1E596</accession>
<organism evidence="2 3">
    <name type="scientific">Candidatus Coproplasma avicola</name>
    <dbReference type="NCBI Taxonomy" id="2840744"/>
    <lineage>
        <taxon>Bacteria</taxon>
        <taxon>Bacillati</taxon>
        <taxon>Bacillota</taxon>
        <taxon>Clostridia</taxon>
        <taxon>Eubacteriales</taxon>
        <taxon>Candidatus Coproplasma</taxon>
    </lineage>
</organism>
<sequence>MANVQEVVAVKSKSTFYGLIYSALCTLAIWAVVIALIVTNGAFAPDSARRPAAIDFNIIEVEI</sequence>
<dbReference type="AlphaFoldDB" id="A0A9D1E596"/>
<evidence type="ECO:0000313" key="3">
    <source>
        <dbReference type="Proteomes" id="UP000823913"/>
    </source>
</evidence>